<dbReference type="Gene3D" id="2.60.40.1120">
    <property type="entry name" value="Carboxypeptidase-like, regulatory domain"/>
    <property type="match status" value="1"/>
</dbReference>
<evidence type="ECO:0000313" key="1">
    <source>
        <dbReference type="EMBL" id="SVC20784.1"/>
    </source>
</evidence>
<dbReference type="InterPro" id="IPR008969">
    <property type="entry name" value="CarboxyPept-like_regulatory"/>
</dbReference>
<organism evidence="1">
    <name type="scientific">marine metagenome</name>
    <dbReference type="NCBI Taxonomy" id="408172"/>
    <lineage>
        <taxon>unclassified sequences</taxon>
        <taxon>metagenomes</taxon>
        <taxon>ecological metagenomes</taxon>
    </lineage>
</organism>
<dbReference type="Pfam" id="PF13715">
    <property type="entry name" value="CarbopepD_reg_2"/>
    <property type="match status" value="1"/>
</dbReference>
<name>A0A382K766_9ZZZZ</name>
<dbReference type="SUPFAM" id="SSF49464">
    <property type="entry name" value="Carboxypeptidase regulatory domain-like"/>
    <property type="match status" value="1"/>
</dbReference>
<dbReference type="EMBL" id="UINC01079100">
    <property type="protein sequence ID" value="SVC20784.1"/>
    <property type="molecule type" value="Genomic_DNA"/>
</dbReference>
<evidence type="ECO:0008006" key="2">
    <source>
        <dbReference type="Google" id="ProtNLM"/>
    </source>
</evidence>
<feature type="non-terminal residue" evidence="1">
    <location>
        <position position="137"/>
    </location>
</feature>
<dbReference type="AlphaFoldDB" id="A0A382K766"/>
<proteinExistence type="predicted"/>
<reference evidence="1" key="1">
    <citation type="submission" date="2018-05" db="EMBL/GenBank/DDBJ databases">
        <authorList>
            <person name="Lanie J.A."/>
            <person name="Ng W.-L."/>
            <person name="Kazmierczak K.M."/>
            <person name="Andrzejewski T.M."/>
            <person name="Davidsen T.M."/>
            <person name="Wayne K.J."/>
            <person name="Tettelin H."/>
            <person name="Glass J.I."/>
            <person name="Rusch D."/>
            <person name="Podicherti R."/>
            <person name="Tsui H.-C.T."/>
            <person name="Winkler M.E."/>
        </authorList>
    </citation>
    <scope>NUCLEOTIDE SEQUENCE</scope>
</reference>
<protein>
    <recommendedName>
        <fullName evidence="2">TonB-dependent receptor plug domain-containing protein</fullName>
    </recommendedName>
</protein>
<gene>
    <name evidence="1" type="ORF">METZ01_LOCUS273638</name>
</gene>
<sequence>MRLSLLLVIGFLFIHTIGYSEKGNLSGFVKDAVSGEPLVGANIYIVGTSLGAAADDKGLYKLSNLNEGTYLVRAEYIGYLMMEDSVVIGGESDVNLDFNLKYTTIEGEEVTVSAQARGQMDAINKQLNSNSIVNIVS</sequence>
<accession>A0A382K766</accession>